<evidence type="ECO:0000256" key="4">
    <source>
        <dbReference type="ARBA" id="ARBA00022729"/>
    </source>
</evidence>
<reference evidence="15" key="2">
    <citation type="submission" date="2025-09" db="UniProtKB">
        <authorList>
            <consortium name="Ensembl"/>
        </authorList>
    </citation>
    <scope>IDENTIFICATION</scope>
</reference>
<evidence type="ECO:0000256" key="1">
    <source>
        <dbReference type="ARBA" id="ARBA00004163"/>
    </source>
</evidence>
<dbReference type="GO" id="GO:0005789">
    <property type="term" value="C:endoplasmic reticulum membrane"/>
    <property type="evidence" value="ECO:0007669"/>
    <property type="project" value="UniProtKB-SubCell"/>
</dbReference>
<dbReference type="InterPro" id="IPR036869">
    <property type="entry name" value="J_dom_sf"/>
</dbReference>
<keyword evidence="4" id="KW-0732">Signal</keyword>
<evidence type="ECO:0000256" key="5">
    <source>
        <dbReference type="ARBA" id="ARBA00022824"/>
    </source>
</evidence>
<evidence type="ECO:0000256" key="10">
    <source>
        <dbReference type="ARBA" id="ARBA00035002"/>
    </source>
</evidence>
<dbReference type="CDD" id="cd02963">
    <property type="entry name" value="TRX_DnaJ"/>
    <property type="match status" value="1"/>
</dbReference>
<dbReference type="PANTHER" id="PTHR44303">
    <property type="entry name" value="DNAJ HOMOLOG SUBFAMILY C MEMBER 16"/>
    <property type="match status" value="1"/>
</dbReference>
<evidence type="ECO:0000259" key="14">
    <source>
        <dbReference type="PROSITE" id="PS50076"/>
    </source>
</evidence>
<evidence type="ECO:0000313" key="15">
    <source>
        <dbReference type="Ensembl" id="ENSLLEP00000035792.1"/>
    </source>
</evidence>
<dbReference type="InterPro" id="IPR043361">
    <property type="entry name" value="DNAJC16_TRX"/>
</dbReference>
<dbReference type="Ensembl" id="ENSLLET00000037155.1">
    <property type="protein sequence ID" value="ENSLLEP00000035792.1"/>
    <property type="gene ID" value="ENSLLEG00000022657.1"/>
</dbReference>
<evidence type="ECO:0000256" key="3">
    <source>
        <dbReference type="ARBA" id="ARBA00022692"/>
    </source>
</evidence>
<dbReference type="SMART" id="SM00271">
    <property type="entry name" value="DnaJ"/>
    <property type="match status" value="1"/>
</dbReference>
<proteinExistence type="predicted"/>
<dbReference type="Gene3D" id="3.40.30.10">
    <property type="entry name" value="Glutaredoxin"/>
    <property type="match status" value="1"/>
</dbReference>
<evidence type="ECO:0000256" key="8">
    <source>
        <dbReference type="ARBA" id="ARBA00023136"/>
    </source>
</evidence>
<evidence type="ECO:0000256" key="12">
    <source>
        <dbReference type="SAM" id="MobiDB-lite"/>
    </source>
</evidence>
<sequence>MMLWCSQCAAGDVLLIDLPMVGPGAGVRSGQVPACVLPVLGAHPPLFLQVVLVLVGEMAPRKLRLVWQFLVFLVLTLKILSAADFDPYRILGLSRTASQADIKKAYKKLAREWHPDKNKNPGAEDKFIQVSKAYELLSNEEKRTNFDRYGDVGEHQGYAQQQHHHHFRHFHDSFYFDESFFHFPFNSERRDSSDEKYLLQFSHYINEVVPDSFRKPYLIKITSDWCFSCIHIEPVWKEVVQELEGIGVGIGVVHAGYERRLAHHLGAHSTPSILGVINGKISFFHNAVLRENLRHFVESLLPGNLVDKINDKNYIRFLSKWQQENKPHVLLFDQVPPVPLIYKLTAFAYKDYLSFGYVNLGQRETEQMSSQYNINMYAPTMLVFKEHIHKPADVVQARGMKKQVIDDFISTNKFLLASRLTNQKLFQELCPVRKSHRQRKYCITLLTGEGDKFKKAYESFLAFASANTKDTLRFIHVFKERQQELTSALLGEDDKHPEKSSVAILERRNSAGRVVYKTLIKAWSGSEENKFSLLDFLDRLRKDPSVLSLETVLSDLNDELAPVFFLRWFYTAIDYWSDVWESVLHNNWREMMPLLSLIFSALFILFGTVIVQAFSDSSDERDSVPSDKEESSEKEKNAEANYTKENARVPKKGFVEVTELTHVNYMSNLVRLRPGHMNVVLILSSSTKASLLQRFAQEVYTFTGSSSLHFSFLNLDKHREWLEYLLEFAQDAATIAYQYDEHFLERDYTGYVLALNGHKKYFCLFKAQSTIEEERLSEEPELSPPSGDSLRKISLGSGAGHIKKKLNKLSLWMERLLEGSLQRFYIPSWPSLD</sequence>
<evidence type="ECO:0000256" key="6">
    <source>
        <dbReference type="ARBA" id="ARBA00022989"/>
    </source>
</evidence>
<dbReference type="PROSITE" id="PS00636">
    <property type="entry name" value="DNAJ_1"/>
    <property type="match status" value="1"/>
</dbReference>
<dbReference type="Gene3D" id="1.10.287.110">
    <property type="entry name" value="DnaJ domain"/>
    <property type="match status" value="1"/>
</dbReference>
<dbReference type="GeneTree" id="ENSGT00940000155851"/>
<keyword evidence="8 13" id="KW-0472">Membrane</keyword>
<dbReference type="SUPFAM" id="SSF46565">
    <property type="entry name" value="Chaperone J-domain"/>
    <property type="match status" value="1"/>
</dbReference>
<evidence type="ECO:0000256" key="7">
    <source>
        <dbReference type="ARBA" id="ARBA00023006"/>
    </source>
</evidence>
<dbReference type="InterPro" id="IPR001623">
    <property type="entry name" value="DnaJ_domain"/>
</dbReference>
<keyword evidence="6 13" id="KW-1133">Transmembrane helix</keyword>
<dbReference type="PROSITE" id="PS50076">
    <property type="entry name" value="DNAJ_2"/>
    <property type="match status" value="1"/>
</dbReference>
<name>A0A8C5QDB6_9ANUR</name>
<dbReference type="OrthoDB" id="10065037at2759"/>
<keyword evidence="3 13" id="KW-0812">Transmembrane</keyword>
<dbReference type="GO" id="GO:0006914">
    <property type="term" value="P:autophagy"/>
    <property type="evidence" value="ECO:0007669"/>
    <property type="project" value="UniProtKB-KW"/>
</dbReference>
<keyword evidence="5" id="KW-0256">Endoplasmic reticulum</keyword>
<feature type="compositionally biased region" description="Basic and acidic residues" evidence="12">
    <location>
        <begin position="618"/>
        <end position="638"/>
    </location>
</feature>
<dbReference type="InterPro" id="IPR052448">
    <property type="entry name" value="DnaJ_C16_autophagy_reg"/>
</dbReference>
<dbReference type="InterPro" id="IPR036249">
    <property type="entry name" value="Thioredoxin-like_sf"/>
</dbReference>
<feature type="domain" description="J" evidence="14">
    <location>
        <begin position="86"/>
        <end position="150"/>
    </location>
</feature>
<evidence type="ECO:0000256" key="13">
    <source>
        <dbReference type="SAM" id="Phobius"/>
    </source>
</evidence>
<keyword evidence="16" id="KW-1185">Reference proteome</keyword>
<dbReference type="Proteomes" id="UP000694569">
    <property type="component" value="Unplaced"/>
</dbReference>
<gene>
    <name evidence="15" type="primary">DNAJC16</name>
</gene>
<comment type="function">
    <text evidence="10">Plays an important role in regulating the size of autophagosomes during the formation process.</text>
</comment>
<dbReference type="PRINTS" id="PR00625">
    <property type="entry name" value="JDOMAIN"/>
</dbReference>
<evidence type="ECO:0000313" key="16">
    <source>
        <dbReference type="Proteomes" id="UP000694569"/>
    </source>
</evidence>
<feature type="transmembrane region" description="Helical" evidence="13">
    <location>
        <begin position="65"/>
        <end position="85"/>
    </location>
</feature>
<dbReference type="PANTHER" id="PTHR44303:SF2">
    <property type="entry name" value="DNAJ HOMOLOG SUBFAMILY C MEMBER 16"/>
    <property type="match status" value="1"/>
</dbReference>
<dbReference type="AlphaFoldDB" id="A0A8C5QDB6"/>
<dbReference type="CDD" id="cd06257">
    <property type="entry name" value="DnaJ"/>
    <property type="match status" value="1"/>
</dbReference>
<dbReference type="InterPro" id="IPR013766">
    <property type="entry name" value="Thioredoxin_domain"/>
</dbReference>
<protein>
    <recommendedName>
        <fullName evidence="2">DnaJ homolog subfamily C member 16</fullName>
    </recommendedName>
    <alternativeName>
        <fullName evidence="11">Endoplasmic reticulum DNA J domain-containing protein 8</fullName>
    </alternativeName>
</protein>
<keyword evidence="9" id="KW-0325">Glycoprotein</keyword>
<dbReference type="Pfam" id="PF00226">
    <property type="entry name" value="DnaJ"/>
    <property type="match status" value="1"/>
</dbReference>
<reference evidence="15" key="1">
    <citation type="submission" date="2025-08" db="UniProtKB">
        <authorList>
            <consortium name="Ensembl"/>
        </authorList>
    </citation>
    <scope>IDENTIFICATION</scope>
</reference>
<evidence type="ECO:0000256" key="2">
    <source>
        <dbReference type="ARBA" id="ARBA00020921"/>
    </source>
</evidence>
<organism evidence="15 16">
    <name type="scientific">Leptobrachium leishanense</name>
    <name type="common">Leishan spiny toad</name>
    <dbReference type="NCBI Taxonomy" id="445787"/>
    <lineage>
        <taxon>Eukaryota</taxon>
        <taxon>Metazoa</taxon>
        <taxon>Chordata</taxon>
        <taxon>Craniata</taxon>
        <taxon>Vertebrata</taxon>
        <taxon>Euteleostomi</taxon>
        <taxon>Amphibia</taxon>
        <taxon>Batrachia</taxon>
        <taxon>Anura</taxon>
        <taxon>Pelobatoidea</taxon>
        <taxon>Megophryidae</taxon>
        <taxon>Leptobrachium</taxon>
    </lineage>
</organism>
<feature type="region of interest" description="Disordered" evidence="12">
    <location>
        <begin position="618"/>
        <end position="642"/>
    </location>
</feature>
<evidence type="ECO:0000256" key="9">
    <source>
        <dbReference type="ARBA" id="ARBA00023180"/>
    </source>
</evidence>
<evidence type="ECO:0000256" key="11">
    <source>
        <dbReference type="ARBA" id="ARBA00035043"/>
    </source>
</evidence>
<dbReference type="Pfam" id="PF00085">
    <property type="entry name" value="Thioredoxin"/>
    <property type="match status" value="1"/>
</dbReference>
<keyword evidence="7" id="KW-0072">Autophagy</keyword>
<dbReference type="InterPro" id="IPR018253">
    <property type="entry name" value="DnaJ_domain_CS"/>
</dbReference>
<dbReference type="SUPFAM" id="SSF52833">
    <property type="entry name" value="Thioredoxin-like"/>
    <property type="match status" value="1"/>
</dbReference>
<comment type="subcellular location">
    <subcellularLocation>
        <location evidence="1">Endoplasmic reticulum membrane</location>
        <topology evidence="1">Single-pass type IV membrane protein</topology>
    </subcellularLocation>
</comment>
<accession>A0A8C5QDB6</accession>